<protein>
    <submittedName>
        <fullName evidence="1">Uncharacterized protein</fullName>
    </submittedName>
</protein>
<reference evidence="1 2" key="1">
    <citation type="submission" date="2021-04" db="EMBL/GenBank/DDBJ databases">
        <title>Genome analysis of Polyangium sp.</title>
        <authorList>
            <person name="Li Y."/>
            <person name="Wang J."/>
        </authorList>
    </citation>
    <scope>NUCLEOTIDE SEQUENCE [LARGE SCALE GENOMIC DNA]</scope>
    <source>
        <strain evidence="1 2">SDU14</strain>
    </source>
</reference>
<proteinExistence type="predicted"/>
<dbReference type="Proteomes" id="UP001151081">
    <property type="component" value="Unassembled WGS sequence"/>
</dbReference>
<evidence type="ECO:0000313" key="1">
    <source>
        <dbReference type="EMBL" id="MDC3988959.1"/>
    </source>
</evidence>
<keyword evidence="2" id="KW-1185">Reference proteome</keyword>
<dbReference type="RefSeq" id="WP_272427144.1">
    <property type="nucleotide sequence ID" value="NZ_JAGTJJ010000090.1"/>
</dbReference>
<sequence>MLGQLRRVVVQNKGKVAIAVAGILAMGAVTTKALAGLKVSVPVTVNLASGTASGSIGTARNTANAIEWIGCGISYTTGGGPLVTCQATNTTGTSLSCVADTTDAWMLDAVESMPSEAFISFHRNAGGRCDSIEWRNHSYFEPKLP</sequence>
<dbReference type="AlphaFoldDB" id="A0A9X3XE64"/>
<evidence type="ECO:0000313" key="2">
    <source>
        <dbReference type="Proteomes" id="UP001151081"/>
    </source>
</evidence>
<comment type="caution">
    <text evidence="1">The sequence shown here is derived from an EMBL/GenBank/DDBJ whole genome shotgun (WGS) entry which is preliminary data.</text>
</comment>
<name>A0A9X3XE64_9BACT</name>
<accession>A0A9X3XE64</accession>
<organism evidence="1 2">
    <name type="scientific">Polyangium jinanense</name>
    <dbReference type="NCBI Taxonomy" id="2829994"/>
    <lineage>
        <taxon>Bacteria</taxon>
        <taxon>Pseudomonadati</taxon>
        <taxon>Myxococcota</taxon>
        <taxon>Polyangia</taxon>
        <taxon>Polyangiales</taxon>
        <taxon>Polyangiaceae</taxon>
        <taxon>Polyangium</taxon>
    </lineage>
</organism>
<dbReference type="EMBL" id="JAGTJJ010000090">
    <property type="protein sequence ID" value="MDC3988959.1"/>
    <property type="molecule type" value="Genomic_DNA"/>
</dbReference>
<gene>
    <name evidence="1" type="ORF">KEG57_51305</name>
</gene>